<comment type="caution">
    <text evidence="2">The sequence shown here is derived from an EMBL/GenBank/DDBJ whole genome shotgun (WGS) entry which is preliminary data.</text>
</comment>
<keyword evidence="1" id="KW-1133">Transmembrane helix</keyword>
<evidence type="ECO:0000313" key="3">
    <source>
        <dbReference type="Proteomes" id="UP001303160"/>
    </source>
</evidence>
<proteinExistence type="predicted"/>
<dbReference type="Proteomes" id="UP001303160">
    <property type="component" value="Unassembled WGS sequence"/>
</dbReference>
<evidence type="ECO:0000313" key="2">
    <source>
        <dbReference type="EMBL" id="KAK4200286.1"/>
    </source>
</evidence>
<sequence>MNLRVLFFFLPLVYWFLCRVCVFVCLEVFFGCWSCPTQAKAGGRNCIVFFIFYQVVFGRFLSGKSAINVFLKIVREVHTPHQCL</sequence>
<feature type="transmembrane region" description="Helical" evidence="1">
    <location>
        <begin position="12"/>
        <end position="33"/>
    </location>
</feature>
<protein>
    <submittedName>
        <fullName evidence="2">Uncharacterized protein</fullName>
    </submittedName>
</protein>
<gene>
    <name evidence="2" type="ORF">QBC40DRAFT_280254</name>
</gene>
<keyword evidence="3" id="KW-1185">Reference proteome</keyword>
<reference evidence="2" key="2">
    <citation type="submission" date="2023-05" db="EMBL/GenBank/DDBJ databases">
        <authorList>
            <consortium name="Lawrence Berkeley National Laboratory"/>
            <person name="Steindorff A."/>
            <person name="Hensen N."/>
            <person name="Bonometti L."/>
            <person name="Westerberg I."/>
            <person name="Brannstrom I.O."/>
            <person name="Guillou S."/>
            <person name="Cros-Aarteil S."/>
            <person name="Calhoun S."/>
            <person name="Haridas S."/>
            <person name="Kuo A."/>
            <person name="Mondo S."/>
            <person name="Pangilinan J."/>
            <person name="Riley R."/>
            <person name="Labutti K."/>
            <person name="Andreopoulos B."/>
            <person name="Lipzen A."/>
            <person name="Chen C."/>
            <person name="Yanf M."/>
            <person name="Daum C."/>
            <person name="Ng V."/>
            <person name="Clum A."/>
            <person name="Ohm R."/>
            <person name="Martin F."/>
            <person name="Silar P."/>
            <person name="Natvig D."/>
            <person name="Lalanne C."/>
            <person name="Gautier V."/>
            <person name="Ament-Velasquez S.L."/>
            <person name="Kruys A."/>
            <person name="Hutchinson M.I."/>
            <person name="Powell A.J."/>
            <person name="Barry K."/>
            <person name="Miller A.N."/>
            <person name="Grigoriev I.V."/>
            <person name="Debuchy R."/>
            <person name="Gladieux P."/>
            <person name="Thoren M.H."/>
            <person name="Johannesson H."/>
        </authorList>
    </citation>
    <scope>NUCLEOTIDE SEQUENCE</scope>
    <source>
        <strain evidence="2">CBS 315.58</strain>
    </source>
</reference>
<reference evidence="2" key="1">
    <citation type="journal article" date="2023" name="Mol. Phylogenet. Evol.">
        <title>Genome-scale phylogeny and comparative genomics of the fungal order Sordariales.</title>
        <authorList>
            <person name="Hensen N."/>
            <person name="Bonometti L."/>
            <person name="Westerberg I."/>
            <person name="Brannstrom I.O."/>
            <person name="Guillou S."/>
            <person name="Cros-Aarteil S."/>
            <person name="Calhoun S."/>
            <person name="Haridas S."/>
            <person name="Kuo A."/>
            <person name="Mondo S."/>
            <person name="Pangilinan J."/>
            <person name="Riley R."/>
            <person name="LaButti K."/>
            <person name="Andreopoulos B."/>
            <person name="Lipzen A."/>
            <person name="Chen C."/>
            <person name="Yan M."/>
            <person name="Daum C."/>
            <person name="Ng V."/>
            <person name="Clum A."/>
            <person name="Steindorff A."/>
            <person name="Ohm R.A."/>
            <person name="Martin F."/>
            <person name="Silar P."/>
            <person name="Natvig D.O."/>
            <person name="Lalanne C."/>
            <person name="Gautier V."/>
            <person name="Ament-Velasquez S.L."/>
            <person name="Kruys A."/>
            <person name="Hutchinson M.I."/>
            <person name="Powell A.J."/>
            <person name="Barry K."/>
            <person name="Miller A.N."/>
            <person name="Grigoriev I.V."/>
            <person name="Debuchy R."/>
            <person name="Gladieux P."/>
            <person name="Hiltunen Thoren M."/>
            <person name="Johannesson H."/>
        </authorList>
    </citation>
    <scope>NUCLEOTIDE SEQUENCE</scope>
    <source>
        <strain evidence="2">CBS 315.58</strain>
    </source>
</reference>
<accession>A0AAN7AT82</accession>
<dbReference type="EMBL" id="MU863921">
    <property type="protein sequence ID" value="KAK4200286.1"/>
    <property type="molecule type" value="Genomic_DNA"/>
</dbReference>
<name>A0AAN7AT82_9PEZI</name>
<keyword evidence="1" id="KW-0812">Transmembrane</keyword>
<organism evidence="2 3">
    <name type="scientific">Triangularia verruculosa</name>
    <dbReference type="NCBI Taxonomy" id="2587418"/>
    <lineage>
        <taxon>Eukaryota</taxon>
        <taxon>Fungi</taxon>
        <taxon>Dikarya</taxon>
        <taxon>Ascomycota</taxon>
        <taxon>Pezizomycotina</taxon>
        <taxon>Sordariomycetes</taxon>
        <taxon>Sordariomycetidae</taxon>
        <taxon>Sordariales</taxon>
        <taxon>Podosporaceae</taxon>
        <taxon>Triangularia</taxon>
    </lineage>
</organism>
<keyword evidence="1" id="KW-0472">Membrane</keyword>
<evidence type="ECO:0000256" key="1">
    <source>
        <dbReference type="SAM" id="Phobius"/>
    </source>
</evidence>
<feature type="transmembrane region" description="Helical" evidence="1">
    <location>
        <begin position="45"/>
        <end position="62"/>
    </location>
</feature>
<dbReference type="AlphaFoldDB" id="A0AAN7AT82"/>